<name>A0A1A9QF85_9MOLU</name>
<protein>
    <recommendedName>
        <fullName evidence="4">Large ribosomal subunit protein bL12</fullName>
    </recommendedName>
</protein>
<evidence type="ECO:0000256" key="1">
    <source>
        <dbReference type="ARBA" id="ARBA00007197"/>
    </source>
</evidence>
<dbReference type="HAMAP" id="MF_00368">
    <property type="entry name" value="Ribosomal_bL12"/>
    <property type="match status" value="1"/>
</dbReference>
<evidence type="ECO:0000259" key="5">
    <source>
        <dbReference type="Pfam" id="PF00542"/>
    </source>
</evidence>
<evidence type="ECO:0000259" key="6">
    <source>
        <dbReference type="Pfam" id="PF16320"/>
    </source>
</evidence>
<evidence type="ECO:0000256" key="3">
    <source>
        <dbReference type="ARBA" id="ARBA00023274"/>
    </source>
</evidence>
<dbReference type="InterPro" id="IPR013823">
    <property type="entry name" value="Ribosomal_bL12_C"/>
</dbReference>
<keyword evidence="3 4" id="KW-0687">Ribonucleoprotein</keyword>
<evidence type="ECO:0000313" key="7">
    <source>
        <dbReference type="EMBL" id="OAL10360.1"/>
    </source>
</evidence>
<keyword evidence="2 4" id="KW-0689">Ribosomal protein</keyword>
<dbReference type="SUPFAM" id="SSF54736">
    <property type="entry name" value="ClpS-like"/>
    <property type="match status" value="1"/>
</dbReference>
<comment type="subunit">
    <text evidence="4">Homodimer. Part of the ribosomal stalk of the 50S ribosomal subunit. Forms a multimeric L10(L12)X complex, where L10 forms an elongated spine to which 2 to 4 L12 dimers bind in a sequential fashion. Binds GTP-bound translation factors.</text>
</comment>
<keyword evidence="8" id="KW-1185">Reference proteome</keyword>
<gene>
    <name evidence="4 7" type="primary">rplL</name>
    <name evidence="7" type="ORF">A6V39_02900</name>
</gene>
<dbReference type="NCBIfam" id="TIGR00855">
    <property type="entry name" value="L12"/>
    <property type="match status" value="1"/>
</dbReference>
<comment type="similarity">
    <text evidence="1 4">Belongs to the bacterial ribosomal protein bL12 family.</text>
</comment>
<dbReference type="GO" id="GO:0003735">
    <property type="term" value="F:structural constituent of ribosome"/>
    <property type="evidence" value="ECO:0007669"/>
    <property type="project" value="InterPro"/>
</dbReference>
<evidence type="ECO:0000256" key="4">
    <source>
        <dbReference type="HAMAP-Rule" id="MF_00368"/>
    </source>
</evidence>
<dbReference type="Gene3D" id="3.30.1390.10">
    <property type="match status" value="1"/>
</dbReference>
<dbReference type="Gene3D" id="1.20.5.710">
    <property type="entry name" value="Single helix bin"/>
    <property type="match status" value="1"/>
</dbReference>
<dbReference type="InterPro" id="IPR014719">
    <property type="entry name" value="Ribosomal_bL12_C/ClpS-like"/>
</dbReference>
<dbReference type="AlphaFoldDB" id="A0A1A9QF85"/>
<dbReference type="PANTHER" id="PTHR45987">
    <property type="entry name" value="39S RIBOSOMAL PROTEIN L12"/>
    <property type="match status" value="1"/>
</dbReference>
<feature type="domain" description="Large ribosomal subunit protein bL12 C-terminal" evidence="5">
    <location>
        <begin position="58"/>
        <end position="124"/>
    </location>
</feature>
<proteinExistence type="inferred from homology"/>
<dbReference type="Pfam" id="PF00542">
    <property type="entry name" value="Ribosomal_L12"/>
    <property type="match status" value="1"/>
</dbReference>
<dbReference type="CDD" id="cd00387">
    <property type="entry name" value="Ribosomal_L7_L12"/>
    <property type="match status" value="1"/>
</dbReference>
<dbReference type="Proteomes" id="UP000077623">
    <property type="component" value="Unassembled WGS sequence"/>
</dbReference>
<reference evidence="8" key="1">
    <citation type="submission" date="2016-04" db="EMBL/GenBank/DDBJ databases">
        <authorList>
            <person name="Quiroz-Castaneda R.E."/>
            <person name="Martinez-Ocampo F."/>
        </authorList>
    </citation>
    <scope>NUCLEOTIDE SEQUENCE [LARGE SCALE GENOMIC DNA]</scope>
    <source>
        <strain evidence="8">INIFAP01</strain>
    </source>
</reference>
<dbReference type="InterPro" id="IPR036235">
    <property type="entry name" value="Ribosomal_bL12_oligo_N_sf"/>
</dbReference>
<organism evidence="7 8">
    <name type="scientific">Candidatus Mycoplasma haematobovis</name>
    <dbReference type="NCBI Taxonomy" id="432608"/>
    <lineage>
        <taxon>Bacteria</taxon>
        <taxon>Bacillati</taxon>
        <taxon>Mycoplasmatota</taxon>
        <taxon>Mollicutes</taxon>
        <taxon>Mycoplasmataceae</taxon>
        <taxon>Mycoplasma</taxon>
    </lineage>
</organism>
<accession>A0A1A9QF85</accession>
<dbReference type="EMBL" id="LWUJ01000011">
    <property type="protein sequence ID" value="OAL10360.1"/>
    <property type="molecule type" value="Genomic_DNA"/>
</dbReference>
<dbReference type="STRING" id="432608.A6V39_02900"/>
<dbReference type="GO" id="GO:0006412">
    <property type="term" value="P:translation"/>
    <property type="evidence" value="ECO:0007669"/>
    <property type="project" value="UniProtKB-UniRule"/>
</dbReference>
<dbReference type="FunFam" id="3.30.1390.10:FF:000001">
    <property type="entry name" value="50S ribosomal protein L7/L12"/>
    <property type="match status" value="1"/>
</dbReference>
<dbReference type="SUPFAM" id="SSF48300">
    <property type="entry name" value="Ribosomal protein L7/12, oligomerisation (N-terminal) domain"/>
    <property type="match status" value="1"/>
</dbReference>
<dbReference type="InterPro" id="IPR000206">
    <property type="entry name" value="Ribosomal_bL12"/>
</dbReference>
<dbReference type="GO" id="GO:0003729">
    <property type="term" value="F:mRNA binding"/>
    <property type="evidence" value="ECO:0007669"/>
    <property type="project" value="TreeGrafter"/>
</dbReference>
<dbReference type="PANTHER" id="PTHR45987:SF4">
    <property type="entry name" value="LARGE RIBOSOMAL SUBUNIT PROTEIN BL12M"/>
    <property type="match status" value="1"/>
</dbReference>
<sequence length="124" mass="13311">MSKLTIQEIIDSLKQYSILELNDLVKGIEQEFNISANFSVASAGAGGEEAKEEAQSEFNLHLTNAGANKIGVIKIIRELTGLGLMEAKKIVDTAPALIKEAVPAVEAEELKKKFVEAGATVELK</sequence>
<comment type="function">
    <text evidence="4">Forms part of the ribosomal stalk which helps the ribosome interact with GTP-bound translation factors. Is thus essential for accurate translation.</text>
</comment>
<dbReference type="Pfam" id="PF16320">
    <property type="entry name" value="Ribosomal_L12_N"/>
    <property type="match status" value="1"/>
</dbReference>
<evidence type="ECO:0000256" key="2">
    <source>
        <dbReference type="ARBA" id="ARBA00022980"/>
    </source>
</evidence>
<comment type="caution">
    <text evidence="7">The sequence shown here is derived from an EMBL/GenBank/DDBJ whole genome shotgun (WGS) entry which is preliminary data.</text>
</comment>
<dbReference type="GO" id="GO:0022625">
    <property type="term" value="C:cytosolic large ribosomal subunit"/>
    <property type="evidence" value="ECO:0007669"/>
    <property type="project" value="TreeGrafter"/>
</dbReference>
<feature type="domain" description="Large ribosomal subunit protein bL12 oligomerization" evidence="6">
    <location>
        <begin position="5"/>
        <end position="49"/>
    </location>
</feature>
<dbReference type="InterPro" id="IPR008932">
    <property type="entry name" value="Ribosomal_bL12_oligo"/>
</dbReference>
<evidence type="ECO:0000313" key="8">
    <source>
        <dbReference type="Proteomes" id="UP000077623"/>
    </source>
</evidence>
<dbReference type="RefSeq" id="WP_187150202.1">
    <property type="nucleotide sequence ID" value="NZ_LWUJ01000011.1"/>
</dbReference>